<name>A0A072VG63_MEDTR</name>
<sequence length="110" mass="12010">SQPSGRIAAIRSQPLVSLSALSYRFTLIPQVTQAHHLQKLTHISHSQLRGSIASFLRFIGFVSFFVSSFFAVSSILIIFLISNSGSAAIVSNLGLTATFLIQFVFLLLLK</sequence>
<dbReference type="Proteomes" id="UP000002051">
    <property type="component" value="Unassembled WGS sequence"/>
</dbReference>
<dbReference type="HOGENOM" id="CLU_2177521_0_0_1"/>
<evidence type="ECO:0000256" key="1">
    <source>
        <dbReference type="SAM" id="Phobius"/>
    </source>
</evidence>
<feature type="transmembrane region" description="Helical" evidence="1">
    <location>
        <begin position="87"/>
        <end position="109"/>
    </location>
</feature>
<keyword evidence="1" id="KW-0472">Membrane</keyword>
<keyword evidence="1 2" id="KW-0812">Transmembrane</keyword>
<reference evidence="2 4" key="1">
    <citation type="journal article" date="2011" name="Nature">
        <title>The Medicago genome provides insight into the evolution of rhizobial symbioses.</title>
        <authorList>
            <person name="Young N.D."/>
            <person name="Debelle F."/>
            <person name="Oldroyd G.E."/>
            <person name="Geurts R."/>
            <person name="Cannon S.B."/>
            <person name="Udvardi M.K."/>
            <person name="Benedito V.A."/>
            <person name="Mayer K.F."/>
            <person name="Gouzy J."/>
            <person name="Schoof H."/>
            <person name="Van de Peer Y."/>
            <person name="Proost S."/>
            <person name="Cook D.R."/>
            <person name="Meyers B.C."/>
            <person name="Spannagl M."/>
            <person name="Cheung F."/>
            <person name="De Mita S."/>
            <person name="Krishnakumar V."/>
            <person name="Gundlach H."/>
            <person name="Zhou S."/>
            <person name="Mudge J."/>
            <person name="Bharti A.K."/>
            <person name="Murray J.D."/>
            <person name="Naoumkina M.A."/>
            <person name="Rosen B."/>
            <person name="Silverstein K.A."/>
            <person name="Tang H."/>
            <person name="Rombauts S."/>
            <person name="Zhao P.X."/>
            <person name="Zhou P."/>
            <person name="Barbe V."/>
            <person name="Bardou P."/>
            <person name="Bechner M."/>
            <person name="Bellec A."/>
            <person name="Berger A."/>
            <person name="Berges H."/>
            <person name="Bidwell S."/>
            <person name="Bisseling T."/>
            <person name="Choisne N."/>
            <person name="Couloux A."/>
            <person name="Denny R."/>
            <person name="Deshpande S."/>
            <person name="Dai X."/>
            <person name="Doyle J.J."/>
            <person name="Dudez A.M."/>
            <person name="Farmer A.D."/>
            <person name="Fouteau S."/>
            <person name="Franken C."/>
            <person name="Gibelin C."/>
            <person name="Gish J."/>
            <person name="Goldstein S."/>
            <person name="Gonzalez A.J."/>
            <person name="Green P.J."/>
            <person name="Hallab A."/>
            <person name="Hartog M."/>
            <person name="Hua A."/>
            <person name="Humphray S.J."/>
            <person name="Jeong D.H."/>
            <person name="Jing Y."/>
            <person name="Jocker A."/>
            <person name="Kenton S.M."/>
            <person name="Kim D.J."/>
            <person name="Klee K."/>
            <person name="Lai H."/>
            <person name="Lang C."/>
            <person name="Lin S."/>
            <person name="Macmil S.L."/>
            <person name="Magdelenat G."/>
            <person name="Matthews L."/>
            <person name="McCorrison J."/>
            <person name="Monaghan E.L."/>
            <person name="Mun J.H."/>
            <person name="Najar F.Z."/>
            <person name="Nicholson C."/>
            <person name="Noirot C."/>
            <person name="O'Bleness M."/>
            <person name="Paule C.R."/>
            <person name="Poulain J."/>
            <person name="Prion F."/>
            <person name="Qin B."/>
            <person name="Qu C."/>
            <person name="Retzel E.F."/>
            <person name="Riddle C."/>
            <person name="Sallet E."/>
            <person name="Samain S."/>
            <person name="Samson N."/>
            <person name="Sanders I."/>
            <person name="Saurat O."/>
            <person name="Scarpelli C."/>
            <person name="Schiex T."/>
            <person name="Segurens B."/>
            <person name="Severin A.J."/>
            <person name="Sherrier D.J."/>
            <person name="Shi R."/>
            <person name="Sims S."/>
            <person name="Singer S.R."/>
            <person name="Sinharoy S."/>
            <person name="Sterck L."/>
            <person name="Viollet A."/>
            <person name="Wang B.B."/>
            <person name="Wang K."/>
            <person name="Wang M."/>
            <person name="Wang X."/>
            <person name="Warfsmann J."/>
            <person name="Weissenbach J."/>
            <person name="White D.D."/>
            <person name="White J.D."/>
            <person name="Wiley G.B."/>
            <person name="Wincker P."/>
            <person name="Xing Y."/>
            <person name="Yang L."/>
            <person name="Yao Z."/>
            <person name="Ying F."/>
            <person name="Zhai J."/>
            <person name="Zhou L."/>
            <person name="Zuber A."/>
            <person name="Denarie J."/>
            <person name="Dixon R.A."/>
            <person name="May G.D."/>
            <person name="Schwartz D.C."/>
            <person name="Rogers J."/>
            <person name="Quetier F."/>
            <person name="Town C.D."/>
            <person name="Roe B.A."/>
        </authorList>
    </citation>
    <scope>NUCLEOTIDE SEQUENCE [LARGE SCALE GENOMIC DNA]</scope>
    <source>
        <strain evidence="2">A17</strain>
        <strain evidence="3 4">cv. Jemalong A17</strain>
    </source>
</reference>
<feature type="non-terminal residue" evidence="2">
    <location>
        <position position="1"/>
    </location>
</feature>
<feature type="transmembrane region" description="Helical" evidence="1">
    <location>
        <begin position="55"/>
        <end position="81"/>
    </location>
</feature>
<keyword evidence="4" id="KW-1185">Reference proteome</keyword>
<reference evidence="2 4" key="2">
    <citation type="journal article" date="2014" name="BMC Genomics">
        <title>An improved genome release (version Mt4.0) for the model legume Medicago truncatula.</title>
        <authorList>
            <person name="Tang H."/>
            <person name="Krishnakumar V."/>
            <person name="Bidwell S."/>
            <person name="Rosen B."/>
            <person name="Chan A."/>
            <person name="Zhou S."/>
            <person name="Gentzbittel L."/>
            <person name="Childs K.L."/>
            <person name="Yandell M."/>
            <person name="Gundlach H."/>
            <person name="Mayer K.F."/>
            <person name="Schwartz D.C."/>
            <person name="Town C.D."/>
        </authorList>
    </citation>
    <scope>GENOME REANNOTATION</scope>
    <source>
        <strain evidence="2">A17</strain>
        <strain evidence="3 4">cv. Jemalong A17</strain>
    </source>
</reference>
<dbReference type="AlphaFoldDB" id="A0A072VG63"/>
<gene>
    <name evidence="2" type="ordered locus">MTR_1g034560</name>
</gene>
<accession>A0A072VG63</accession>
<organism evidence="2 4">
    <name type="scientific">Medicago truncatula</name>
    <name type="common">Barrel medic</name>
    <name type="synonym">Medicago tribuloides</name>
    <dbReference type="NCBI Taxonomy" id="3880"/>
    <lineage>
        <taxon>Eukaryota</taxon>
        <taxon>Viridiplantae</taxon>
        <taxon>Streptophyta</taxon>
        <taxon>Embryophyta</taxon>
        <taxon>Tracheophyta</taxon>
        <taxon>Spermatophyta</taxon>
        <taxon>Magnoliopsida</taxon>
        <taxon>eudicotyledons</taxon>
        <taxon>Gunneridae</taxon>
        <taxon>Pentapetalae</taxon>
        <taxon>rosids</taxon>
        <taxon>fabids</taxon>
        <taxon>Fabales</taxon>
        <taxon>Fabaceae</taxon>
        <taxon>Papilionoideae</taxon>
        <taxon>50 kb inversion clade</taxon>
        <taxon>NPAAA clade</taxon>
        <taxon>Hologalegina</taxon>
        <taxon>IRL clade</taxon>
        <taxon>Trifolieae</taxon>
        <taxon>Medicago</taxon>
    </lineage>
</organism>
<keyword evidence="1" id="KW-1133">Transmembrane helix</keyword>
<evidence type="ECO:0000313" key="4">
    <source>
        <dbReference type="Proteomes" id="UP000002051"/>
    </source>
</evidence>
<evidence type="ECO:0000313" key="3">
    <source>
        <dbReference type="EnsemblPlants" id="KEH40782"/>
    </source>
</evidence>
<dbReference type="EnsemblPlants" id="KEH40782">
    <property type="protein sequence ID" value="KEH40782"/>
    <property type="gene ID" value="MTR_1g034560"/>
</dbReference>
<protein>
    <submittedName>
        <fullName evidence="2">Transmembrane protein, putative</fullName>
    </submittedName>
</protein>
<evidence type="ECO:0000313" key="2">
    <source>
        <dbReference type="EMBL" id="KEH40782.1"/>
    </source>
</evidence>
<dbReference type="EMBL" id="CM001217">
    <property type="protein sequence ID" value="KEH40782.1"/>
    <property type="molecule type" value="Genomic_DNA"/>
</dbReference>
<proteinExistence type="predicted"/>
<reference evidence="3" key="3">
    <citation type="submission" date="2015-04" db="UniProtKB">
        <authorList>
            <consortium name="EnsemblPlants"/>
        </authorList>
    </citation>
    <scope>IDENTIFICATION</scope>
    <source>
        <strain evidence="3">cv. Jemalong A17</strain>
    </source>
</reference>